<feature type="compositionally biased region" description="Basic and acidic residues" evidence="1">
    <location>
        <begin position="283"/>
        <end position="293"/>
    </location>
</feature>
<feature type="compositionally biased region" description="Polar residues" evidence="1">
    <location>
        <begin position="745"/>
        <end position="757"/>
    </location>
</feature>
<feature type="region of interest" description="Disordered" evidence="1">
    <location>
        <begin position="229"/>
        <end position="535"/>
    </location>
</feature>
<sequence>MSNSRPTIPTGEQRGVNMTRSASSSLFNSRRASGQHAEQVLKNAHQREDQRGNDRPRGATRSASSSLFNSGVPTRRPSTADGARSSGGMIGTPDRGQSRDIRAARYARSYVAYYERPSPVPMQPNNYNASDESINTKRNKDFQAVLEAKRQSLRSRSNDSSFVRNKSHELGRAPSLDSRVMRHNSNQSMQSLEPDHFESIGSQLRSESEQRLAVEAAYATLGVELDMPFNDDDGVPLGENQTGPWPNVPMGDTEPETEASSYVISPLTDDNSGVVSPLSPDHGPADHRADVSQRRYSQPPSPGRPGFSSHPLEMMRTQPPFSRTSTGYSSNQLRSQSRPQSREESKRNSDSERAAAILREMRRDRDYDGHQTSHLDQATDARDEERSNDERTALSRAPSLRAQMRAIQLPTFDQQVRESHANISEPPSMQGHLSRSASDDQPPSIVQQHLEQLSAITTASNASGERRSGDSANSDETHDSTYSSAESGELDVPEKEKQQIDAQYPPSSPTDATYTTADEDQSTKSVHPLQDYTDQGNPYEASNLKDDLMDIPSRVSAVVVDGPSGRYELRRSLTDVTFDKPSADEIIAVTPQEGWRHQIGGQSYFPALEDMAESTAAMIHQIPTEKLIEAGAWNADAKSTEQVSNKAATAGSWHNAGGTSRSSSNTRPRFVEEYNTNRWRSFTPQPPAESRGSSAHSFFRRPEDNSYSGIYIDRNNNSSQSSGFYPKSEYEFSPRRPSSFDGSFYNGSGNNSQQNFRPQYEGQFTSQRPQYFHQDSYRQRYDDRQYSNYGSEQSYRPRNDFTQSSGHNDLQSSPDRPWQPSYDSYHSFRSRPGDQFSPPREYQSRRQSYRSFRPQYEDRFEPPPSLQSRQHSNYSFQPQPDGRFSPPQRPQPSRYSSQFSDASFMEWKANHQYQPTRPHATEEVISFIAQYELWNERIPTEFNRGGALPSPAVNSGRKSDDRLAHMERELPNPEVTEHSLLTYQDSPSAHLEDPGSPGVSVPHYEPPAKEEHRNRSDDWEPIQKQQEQERRERRASGYQSSEGHRSRTDNDSASEASTQKWNPVRAASQQTSSSTLRPISNSSAYHDSRDSWLDDQEAQRQAAAAENINDEERKASRYSGIYAYDPPTAEMVSAVAGPTNEYGIDHEKPPGLVAPVKPPSPDTTAAAKWAPVLSPETSQTKVQQVADAKAEDLPLRTNPERAQTPSFQQHRSSQTALYKPQSSRQSSSFSTSTIGKSSQTGEYRHEADDTSQQAKDVEDFLKLGTGFAKGDATSGAQRHLMAYQDQIEDNPVARFAHIAPDAKPTTTLKNYPLGSPDLKKPHRDPHEAAKMHQQFSNAQTKPISVEEFTMDNVFAPSLTTTESSEDSTYSSTDMSDSDVCSPSPHNSLDATANIPRIRPAEKQKYRFDASSAKQGEDVARYVPTEEDDRRRAKAHALARQIIEQSRAAGGDANTNYEPHRRPSTANGDHSARPSPSKMFDGPRSDGPSRRQKASNQVEIVVKKVIGRISPRRGGSSGSAGSAPLSEQSLRGIGSKHGLTQRASDVDVRARPGQKGRELRMSWQG</sequence>
<feature type="compositionally biased region" description="Basic and acidic residues" evidence="1">
    <location>
        <begin position="1026"/>
        <end position="1035"/>
    </location>
</feature>
<organism evidence="2 3">
    <name type="scientific">Dothistroma septosporum (strain NZE10 / CBS 128990)</name>
    <name type="common">Red band needle blight fungus</name>
    <name type="synonym">Mycosphaerella pini</name>
    <dbReference type="NCBI Taxonomy" id="675120"/>
    <lineage>
        <taxon>Eukaryota</taxon>
        <taxon>Fungi</taxon>
        <taxon>Dikarya</taxon>
        <taxon>Ascomycota</taxon>
        <taxon>Pezizomycotina</taxon>
        <taxon>Dothideomycetes</taxon>
        <taxon>Dothideomycetidae</taxon>
        <taxon>Mycosphaerellales</taxon>
        <taxon>Mycosphaerellaceae</taxon>
        <taxon>Dothistroma</taxon>
    </lineage>
</organism>
<feature type="compositionally biased region" description="Basic and acidic residues" evidence="1">
    <location>
        <begin position="340"/>
        <end position="393"/>
    </location>
</feature>
<feature type="compositionally biased region" description="Basic and acidic residues" evidence="1">
    <location>
        <begin position="1006"/>
        <end position="1018"/>
    </location>
</feature>
<feature type="compositionally biased region" description="Polar residues" evidence="1">
    <location>
        <begin position="657"/>
        <end position="667"/>
    </location>
</feature>
<feature type="compositionally biased region" description="Polar residues" evidence="1">
    <location>
        <begin position="16"/>
        <end position="32"/>
    </location>
</feature>
<feature type="compositionally biased region" description="Low complexity" evidence="1">
    <location>
        <begin position="1506"/>
        <end position="1523"/>
    </location>
</feature>
<feature type="region of interest" description="Disordered" evidence="1">
    <location>
        <begin position="1300"/>
        <end position="1337"/>
    </location>
</feature>
<feature type="region of interest" description="Disordered" evidence="1">
    <location>
        <begin position="788"/>
        <end position="899"/>
    </location>
</feature>
<dbReference type="OMA" id="NPYEASN"/>
<proteinExistence type="predicted"/>
<dbReference type="Proteomes" id="UP000016933">
    <property type="component" value="Unassembled WGS sequence"/>
</dbReference>
<protein>
    <submittedName>
        <fullName evidence="2">Uncharacterized protein</fullName>
    </submittedName>
</protein>
<feature type="region of interest" description="Disordered" evidence="1">
    <location>
        <begin position="639"/>
        <end position="757"/>
    </location>
</feature>
<feature type="compositionally biased region" description="Polar residues" evidence="1">
    <location>
        <begin position="61"/>
        <end position="72"/>
    </location>
</feature>
<feature type="compositionally biased region" description="Polar residues" evidence="1">
    <location>
        <begin position="788"/>
        <end position="814"/>
    </location>
</feature>
<gene>
    <name evidence="2" type="ORF">DOTSEDRAFT_70924</name>
</gene>
<feature type="compositionally biased region" description="Polar residues" evidence="1">
    <location>
        <begin position="1051"/>
        <end position="1085"/>
    </location>
</feature>
<feature type="compositionally biased region" description="Low complexity" evidence="1">
    <location>
        <begin position="1357"/>
        <end position="1378"/>
    </location>
</feature>
<feature type="compositionally biased region" description="Low complexity" evidence="1">
    <location>
        <begin position="1221"/>
        <end position="1239"/>
    </location>
</feature>
<feature type="region of interest" description="Disordered" evidence="1">
    <location>
        <begin position="986"/>
        <end position="1116"/>
    </location>
</feature>
<evidence type="ECO:0000313" key="3">
    <source>
        <dbReference type="Proteomes" id="UP000016933"/>
    </source>
</evidence>
<feature type="compositionally biased region" description="Polar residues" evidence="1">
    <location>
        <begin position="1200"/>
        <end position="1216"/>
    </location>
</feature>
<feature type="compositionally biased region" description="Basic and acidic residues" evidence="1">
    <location>
        <begin position="45"/>
        <end position="57"/>
    </location>
</feature>
<feature type="compositionally biased region" description="Low complexity" evidence="1">
    <location>
        <begin position="883"/>
        <end position="899"/>
    </location>
</feature>
<dbReference type="HOGENOM" id="CLU_245769_0_0_1"/>
<feature type="compositionally biased region" description="Polar residues" evidence="1">
    <location>
        <begin position="421"/>
        <end position="463"/>
    </location>
</feature>
<name>N1PRP2_DOTSN</name>
<feature type="compositionally biased region" description="Basic and acidic residues" evidence="1">
    <location>
        <begin position="1543"/>
        <end position="1564"/>
    </location>
</feature>
<evidence type="ECO:0000313" key="2">
    <source>
        <dbReference type="EMBL" id="EME45045.1"/>
    </source>
</evidence>
<evidence type="ECO:0000256" key="1">
    <source>
        <dbReference type="SAM" id="MobiDB-lite"/>
    </source>
</evidence>
<reference evidence="3" key="1">
    <citation type="journal article" date="2012" name="PLoS Genet.">
        <title>The genomes of the fungal plant pathogens Cladosporium fulvum and Dothistroma septosporum reveal adaptation to different hosts and lifestyles but also signatures of common ancestry.</title>
        <authorList>
            <person name="de Wit P.J.G.M."/>
            <person name="van der Burgt A."/>
            <person name="Oekmen B."/>
            <person name="Stergiopoulos I."/>
            <person name="Abd-Elsalam K.A."/>
            <person name="Aerts A.L."/>
            <person name="Bahkali A.H."/>
            <person name="Beenen H.G."/>
            <person name="Chettri P."/>
            <person name="Cox M.P."/>
            <person name="Datema E."/>
            <person name="de Vries R.P."/>
            <person name="Dhillon B."/>
            <person name="Ganley A.R."/>
            <person name="Griffiths S.A."/>
            <person name="Guo Y."/>
            <person name="Hamelin R.C."/>
            <person name="Henrissat B."/>
            <person name="Kabir M.S."/>
            <person name="Jashni M.K."/>
            <person name="Kema G."/>
            <person name="Klaubauf S."/>
            <person name="Lapidus A."/>
            <person name="Levasseur A."/>
            <person name="Lindquist E."/>
            <person name="Mehrabi R."/>
            <person name="Ohm R.A."/>
            <person name="Owen T.J."/>
            <person name="Salamov A."/>
            <person name="Schwelm A."/>
            <person name="Schijlen E."/>
            <person name="Sun H."/>
            <person name="van den Burg H.A."/>
            <person name="van Ham R.C.H.J."/>
            <person name="Zhang S."/>
            <person name="Goodwin S.B."/>
            <person name="Grigoriev I.V."/>
            <person name="Collemare J."/>
            <person name="Bradshaw R.E."/>
        </authorList>
    </citation>
    <scope>NUCLEOTIDE SEQUENCE [LARGE SCALE GENOMIC DNA]</scope>
    <source>
        <strain evidence="3">NZE10 / CBS 128990</strain>
    </source>
</reference>
<dbReference type="OrthoDB" id="2496787at2759"/>
<keyword evidence="3" id="KW-1185">Reference proteome</keyword>
<reference evidence="2 3" key="2">
    <citation type="journal article" date="2012" name="PLoS Pathog.">
        <title>Diverse lifestyles and strategies of plant pathogenesis encoded in the genomes of eighteen Dothideomycetes fungi.</title>
        <authorList>
            <person name="Ohm R.A."/>
            <person name="Feau N."/>
            <person name="Henrissat B."/>
            <person name="Schoch C.L."/>
            <person name="Horwitz B.A."/>
            <person name="Barry K.W."/>
            <person name="Condon B.J."/>
            <person name="Copeland A.C."/>
            <person name="Dhillon B."/>
            <person name="Glaser F."/>
            <person name="Hesse C.N."/>
            <person name="Kosti I."/>
            <person name="LaButti K."/>
            <person name="Lindquist E.A."/>
            <person name="Lucas S."/>
            <person name="Salamov A.A."/>
            <person name="Bradshaw R.E."/>
            <person name="Ciuffetti L."/>
            <person name="Hamelin R.C."/>
            <person name="Kema G.H.J."/>
            <person name="Lawrence C."/>
            <person name="Scott J.A."/>
            <person name="Spatafora J.W."/>
            <person name="Turgeon B.G."/>
            <person name="de Wit P.J.G.M."/>
            <person name="Zhong S."/>
            <person name="Goodwin S.B."/>
            <person name="Grigoriev I.V."/>
        </authorList>
    </citation>
    <scope>NUCLEOTIDE SEQUENCE [LARGE SCALE GENOMIC DNA]</scope>
    <source>
        <strain evidence="3">NZE10 / CBS 128990</strain>
    </source>
</reference>
<feature type="region of interest" description="Disordered" evidence="1">
    <location>
        <begin position="1140"/>
        <end position="1254"/>
    </location>
</feature>
<feature type="compositionally biased region" description="Polar residues" evidence="1">
    <location>
        <begin position="714"/>
        <end position="723"/>
    </location>
</feature>
<feature type="region of interest" description="Disordered" evidence="1">
    <location>
        <begin position="942"/>
        <end position="961"/>
    </location>
</feature>
<accession>N1PRP2</accession>
<feature type="compositionally biased region" description="Polar residues" evidence="1">
    <location>
        <begin position="674"/>
        <end position="683"/>
    </location>
</feature>
<dbReference type="EMBL" id="KB446538">
    <property type="protein sequence ID" value="EME45045.1"/>
    <property type="molecule type" value="Genomic_DNA"/>
</dbReference>
<feature type="compositionally biased region" description="Polar residues" evidence="1">
    <location>
        <begin position="258"/>
        <end position="274"/>
    </location>
</feature>
<feature type="compositionally biased region" description="Low complexity" evidence="1">
    <location>
        <begin position="329"/>
        <end position="339"/>
    </location>
</feature>
<feature type="compositionally biased region" description="Low complexity" evidence="1">
    <location>
        <begin position="845"/>
        <end position="854"/>
    </location>
</feature>
<feature type="compositionally biased region" description="Basic and acidic residues" evidence="1">
    <location>
        <begin position="464"/>
        <end position="479"/>
    </location>
</feature>
<feature type="compositionally biased region" description="Basic and acidic residues" evidence="1">
    <location>
        <begin position="1398"/>
        <end position="1407"/>
    </location>
</feature>
<feature type="region of interest" description="Disordered" evidence="1">
    <location>
        <begin position="1"/>
        <end position="101"/>
    </location>
</feature>
<feature type="region of interest" description="Disordered" evidence="1">
    <location>
        <begin position="1356"/>
        <end position="1564"/>
    </location>
</feature>
<feature type="compositionally biased region" description="Polar residues" evidence="1">
    <location>
        <begin position="866"/>
        <end position="878"/>
    </location>
</feature>
<feature type="compositionally biased region" description="Polar residues" evidence="1">
    <location>
        <begin position="319"/>
        <end position="328"/>
    </location>
</feature>